<evidence type="ECO:0000256" key="3">
    <source>
        <dbReference type="ARBA" id="ARBA00022781"/>
    </source>
</evidence>
<dbReference type="AlphaFoldDB" id="A0A1I8FHW8"/>
<evidence type="ECO:0000256" key="2">
    <source>
        <dbReference type="ARBA" id="ARBA00022448"/>
    </source>
</evidence>
<evidence type="ECO:0000256" key="4">
    <source>
        <dbReference type="ARBA" id="ARBA00023065"/>
    </source>
</evidence>
<dbReference type="InterPro" id="IPR004908">
    <property type="entry name" value="ATPase_V1-cplx_hsu"/>
</dbReference>
<sequence length="187" mass="21544">AFCDILTALPPWPAFCSTKVNYQIQYQLVFCLWCLSFDALICYANEEVELLVQEKYDDPEHEDDLQFLFERLSTSIQDLSSFDEYASELKAADSSGVRCTSRARFWHENATKLNERNYELLKILVRLLETSKDSLVLCVAAHDVGEYVRHYPRGVPWQADEDKAKAETGRWRQIGAGSHRASRLLKS</sequence>
<keyword evidence="4" id="KW-0406">Ion transport</keyword>
<accession>A0A1I8FHW8</accession>
<dbReference type="Gene3D" id="1.25.40.150">
    <property type="entry name" value="V-type ATPase, subunit H, C-terminal domain"/>
    <property type="match status" value="1"/>
</dbReference>
<keyword evidence="6" id="KW-1185">Reference proteome</keyword>
<dbReference type="InterPro" id="IPR011987">
    <property type="entry name" value="ATPase_V1-cplx_hsu_C"/>
</dbReference>
<dbReference type="InterPro" id="IPR016024">
    <property type="entry name" value="ARM-type_fold"/>
</dbReference>
<dbReference type="PANTHER" id="PTHR10698:SF0">
    <property type="entry name" value="V-TYPE PROTON ATPASE SUBUNIT H"/>
    <property type="match status" value="1"/>
</dbReference>
<protein>
    <submittedName>
        <fullName evidence="7">V-ATPase_H_C domain-containing protein</fullName>
    </submittedName>
</protein>
<reference evidence="7" key="1">
    <citation type="submission" date="2016-11" db="UniProtKB">
        <authorList>
            <consortium name="WormBaseParasite"/>
        </authorList>
    </citation>
    <scope>IDENTIFICATION</scope>
</reference>
<evidence type="ECO:0000256" key="1">
    <source>
        <dbReference type="ARBA" id="ARBA00008613"/>
    </source>
</evidence>
<dbReference type="InterPro" id="IPR011989">
    <property type="entry name" value="ARM-like"/>
</dbReference>
<keyword evidence="2" id="KW-0813">Transport</keyword>
<evidence type="ECO:0000259" key="5">
    <source>
        <dbReference type="Pfam" id="PF11698"/>
    </source>
</evidence>
<organism evidence="6 7">
    <name type="scientific">Macrostomum lignano</name>
    <dbReference type="NCBI Taxonomy" id="282301"/>
    <lineage>
        <taxon>Eukaryota</taxon>
        <taxon>Metazoa</taxon>
        <taxon>Spiralia</taxon>
        <taxon>Lophotrochozoa</taxon>
        <taxon>Platyhelminthes</taxon>
        <taxon>Rhabditophora</taxon>
        <taxon>Macrostomorpha</taxon>
        <taxon>Macrostomida</taxon>
        <taxon>Macrostomidae</taxon>
        <taxon>Macrostomum</taxon>
    </lineage>
</organism>
<proteinExistence type="inferred from homology"/>
<evidence type="ECO:0000313" key="6">
    <source>
        <dbReference type="Proteomes" id="UP000095280"/>
    </source>
</evidence>
<dbReference type="InterPro" id="IPR038497">
    <property type="entry name" value="ATPase_V1-cplx_hsu_C_sf"/>
</dbReference>
<dbReference type="PANTHER" id="PTHR10698">
    <property type="entry name" value="V-TYPE PROTON ATPASE SUBUNIT H"/>
    <property type="match status" value="1"/>
</dbReference>
<dbReference type="GO" id="GO:0005765">
    <property type="term" value="C:lysosomal membrane"/>
    <property type="evidence" value="ECO:0007669"/>
    <property type="project" value="TreeGrafter"/>
</dbReference>
<dbReference type="GO" id="GO:0000221">
    <property type="term" value="C:vacuolar proton-transporting V-type ATPase, V1 domain"/>
    <property type="evidence" value="ECO:0007669"/>
    <property type="project" value="InterPro"/>
</dbReference>
<dbReference type="Gene3D" id="1.25.10.10">
    <property type="entry name" value="Leucine-rich Repeat Variant"/>
    <property type="match status" value="1"/>
</dbReference>
<feature type="domain" description="ATPase V1 complex subunit H C-terminal" evidence="5">
    <location>
        <begin position="79"/>
        <end position="156"/>
    </location>
</feature>
<comment type="similarity">
    <text evidence="1">Belongs to the V-ATPase H subunit family.</text>
</comment>
<dbReference type="GO" id="GO:0046961">
    <property type="term" value="F:proton-transporting ATPase activity, rotational mechanism"/>
    <property type="evidence" value="ECO:0007669"/>
    <property type="project" value="InterPro"/>
</dbReference>
<name>A0A1I8FHW8_9PLAT</name>
<dbReference type="Pfam" id="PF11698">
    <property type="entry name" value="V-ATPase_H_C"/>
    <property type="match status" value="1"/>
</dbReference>
<dbReference type="WBParaSite" id="maker-unitig_35607-snap-gene-0.3-mRNA-1">
    <property type="protein sequence ID" value="maker-unitig_35607-snap-gene-0.3-mRNA-1"/>
    <property type="gene ID" value="maker-unitig_35607-snap-gene-0.3"/>
</dbReference>
<evidence type="ECO:0000313" key="7">
    <source>
        <dbReference type="WBParaSite" id="maker-unitig_35607-snap-gene-0.3-mRNA-1"/>
    </source>
</evidence>
<dbReference type="SUPFAM" id="SSF48371">
    <property type="entry name" value="ARM repeat"/>
    <property type="match status" value="1"/>
</dbReference>
<dbReference type="Proteomes" id="UP000095280">
    <property type="component" value="Unplaced"/>
</dbReference>
<keyword evidence="3" id="KW-0375">Hydrogen ion transport</keyword>